<organism evidence="2">
    <name type="scientific">uncultured Acetobacteraceae bacterium</name>
    <dbReference type="NCBI Taxonomy" id="169975"/>
    <lineage>
        <taxon>Bacteria</taxon>
        <taxon>Pseudomonadati</taxon>
        <taxon>Pseudomonadota</taxon>
        <taxon>Alphaproteobacteria</taxon>
        <taxon>Acetobacterales</taxon>
        <taxon>Acetobacteraceae</taxon>
        <taxon>environmental samples</taxon>
    </lineage>
</organism>
<evidence type="ECO:0000256" key="1">
    <source>
        <dbReference type="SAM" id="MobiDB-lite"/>
    </source>
</evidence>
<feature type="non-terminal residue" evidence="2">
    <location>
        <position position="1"/>
    </location>
</feature>
<feature type="non-terminal residue" evidence="2">
    <location>
        <position position="51"/>
    </location>
</feature>
<accession>A0A6J4H9D9</accession>
<evidence type="ECO:0000313" key="2">
    <source>
        <dbReference type="EMBL" id="CAA9218700.1"/>
    </source>
</evidence>
<name>A0A6J4H9D9_9PROT</name>
<dbReference type="AlphaFoldDB" id="A0A6J4H9D9"/>
<gene>
    <name evidence="2" type="ORF">AVDCRST_MAG04-518</name>
</gene>
<feature type="region of interest" description="Disordered" evidence="1">
    <location>
        <begin position="1"/>
        <end position="51"/>
    </location>
</feature>
<reference evidence="2" key="1">
    <citation type="submission" date="2020-02" db="EMBL/GenBank/DDBJ databases">
        <authorList>
            <person name="Meier V. D."/>
        </authorList>
    </citation>
    <scope>NUCLEOTIDE SEQUENCE</scope>
    <source>
        <strain evidence="2">AVDCRST_MAG04</strain>
    </source>
</reference>
<dbReference type="EMBL" id="CADCTL010000039">
    <property type="protein sequence ID" value="CAA9218700.1"/>
    <property type="molecule type" value="Genomic_DNA"/>
</dbReference>
<protein>
    <submittedName>
        <fullName evidence="2">Uncharacterized protein</fullName>
    </submittedName>
</protein>
<sequence length="51" mass="5621">WRPGRGRRGGGSIRRTPAGVRRRSGRWALPQGEGQGLPRRSVRPVPRPPLG</sequence>
<proteinExistence type="predicted"/>